<dbReference type="GO" id="GO:0032259">
    <property type="term" value="P:methylation"/>
    <property type="evidence" value="ECO:0007669"/>
    <property type="project" value="UniProtKB-KW"/>
</dbReference>
<dbReference type="AlphaFoldDB" id="A0A9D1P3D8"/>
<keyword evidence="1 4" id="KW-0489">Methyltransferase</keyword>
<gene>
    <name evidence="7" type="ORF">IAB71_08850</name>
</gene>
<feature type="domain" description="Hcy-binding" evidence="6">
    <location>
        <begin position="3"/>
        <end position="289"/>
    </location>
</feature>
<dbReference type="GO" id="GO:0008168">
    <property type="term" value="F:methyltransferase activity"/>
    <property type="evidence" value="ECO:0007669"/>
    <property type="project" value="UniProtKB-UniRule"/>
</dbReference>
<dbReference type="EMBL" id="DVOO01000027">
    <property type="protein sequence ID" value="HIV25863.1"/>
    <property type="molecule type" value="Genomic_DNA"/>
</dbReference>
<protein>
    <submittedName>
        <fullName evidence="7">Homocysteine S-methyltransferase family protein</fullName>
    </submittedName>
</protein>
<dbReference type="Pfam" id="PF02574">
    <property type="entry name" value="S-methyl_trans"/>
    <property type="match status" value="1"/>
</dbReference>
<dbReference type="GO" id="GO:0008270">
    <property type="term" value="F:zinc ion binding"/>
    <property type="evidence" value="ECO:0007669"/>
    <property type="project" value="InterPro"/>
</dbReference>
<keyword evidence="3 4" id="KW-0479">Metal-binding</keyword>
<evidence type="ECO:0000313" key="7">
    <source>
        <dbReference type="EMBL" id="HIV25863.1"/>
    </source>
</evidence>
<dbReference type="InterPro" id="IPR003726">
    <property type="entry name" value="HCY_dom"/>
</dbReference>
<dbReference type="GO" id="GO:0009086">
    <property type="term" value="P:methionine biosynthetic process"/>
    <property type="evidence" value="ECO:0007669"/>
    <property type="project" value="InterPro"/>
</dbReference>
<feature type="binding site" evidence="3 4">
    <location>
        <position position="275"/>
    </location>
    <ligand>
        <name>Zn(2+)</name>
        <dbReference type="ChEBI" id="CHEBI:29105"/>
    </ligand>
</feature>
<dbReference type="PIRSF" id="PIRSF037505">
    <property type="entry name" value="Betaine_HMT"/>
    <property type="match status" value="1"/>
</dbReference>
<dbReference type="SUPFAM" id="SSF82282">
    <property type="entry name" value="Homocysteine S-methyltransferase"/>
    <property type="match status" value="1"/>
</dbReference>
<evidence type="ECO:0000256" key="1">
    <source>
        <dbReference type="ARBA" id="ARBA00022603"/>
    </source>
</evidence>
<feature type="binding site" evidence="3 4">
    <location>
        <position position="208"/>
    </location>
    <ligand>
        <name>Zn(2+)</name>
        <dbReference type="ChEBI" id="CHEBI:29105"/>
    </ligand>
</feature>
<dbReference type="InterPro" id="IPR036589">
    <property type="entry name" value="HCY_dom_sf"/>
</dbReference>
<feature type="coiled-coil region" evidence="5">
    <location>
        <begin position="40"/>
        <end position="96"/>
    </location>
</feature>
<accession>A0A9D1P3D8</accession>
<dbReference type="InterPro" id="IPR017226">
    <property type="entry name" value="BHMT-like"/>
</dbReference>
<proteinExistence type="predicted"/>
<comment type="caution">
    <text evidence="7">The sequence shown here is derived from an EMBL/GenBank/DDBJ whole genome shotgun (WGS) entry which is preliminary data.</text>
</comment>
<reference evidence="7" key="1">
    <citation type="submission" date="2020-10" db="EMBL/GenBank/DDBJ databases">
        <authorList>
            <person name="Gilroy R."/>
        </authorList>
    </citation>
    <scope>NUCLEOTIDE SEQUENCE</scope>
    <source>
        <strain evidence="7">CHK188-20938</strain>
    </source>
</reference>
<comment type="cofactor">
    <cofactor evidence="3">
        <name>Zn(2+)</name>
        <dbReference type="ChEBI" id="CHEBI:29105"/>
    </cofactor>
    <text evidence="3">Binds 1 zinc ion per subunit.</text>
</comment>
<evidence type="ECO:0000256" key="5">
    <source>
        <dbReference type="SAM" id="Coils"/>
    </source>
</evidence>
<feature type="binding site" evidence="3 4">
    <location>
        <position position="274"/>
    </location>
    <ligand>
        <name>Zn(2+)</name>
        <dbReference type="ChEBI" id="CHEBI:29105"/>
    </ligand>
</feature>
<keyword evidence="5" id="KW-0175">Coiled coil</keyword>
<sequence>MKRDKFQALASGRLLYLDGATGSNLMKKGMPRNVCTEAWILEHEETMAELQRQYRDAGSDILYAPTFAANRISLKKHGLEGEVEKLNRGLVEASRRAVGDEVLLAGDMTTTGELLEPLGELTEEELLEAYREQAAVLAKAGVDLLVAETMLSVAETSVALRAAREETDLPVLCTLTVQEDGRALFGGTAAEAVEVLQEQGASAVGVNCSVGPDQLLGVVESMKKAAKVPLIVKPNAGIPVTDSRGNSVYPMTPEKFAEHMKRLAEAGAGILGGCCGTTPEHIRLLRQETGAGRD</sequence>
<dbReference type="PANTHER" id="PTHR11103">
    <property type="entry name" value="SLR1189 PROTEIN"/>
    <property type="match status" value="1"/>
</dbReference>
<evidence type="ECO:0000256" key="2">
    <source>
        <dbReference type="ARBA" id="ARBA00022679"/>
    </source>
</evidence>
<evidence type="ECO:0000259" key="6">
    <source>
        <dbReference type="PROSITE" id="PS50970"/>
    </source>
</evidence>
<dbReference type="Proteomes" id="UP000824169">
    <property type="component" value="Unassembled WGS sequence"/>
</dbReference>
<name>A0A9D1P3D8_9FIRM</name>
<evidence type="ECO:0000256" key="4">
    <source>
        <dbReference type="PROSITE-ProRule" id="PRU00333"/>
    </source>
</evidence>
<evidence type="ECO:0000256" key="3">
    <source>
        <dbReference type="PIRSR" id="PIRSR037505-2"/>
    </source>
</evidence>
<dbReference type="PROSITE" id="PS50970">
    <property type="entry name" value="HCY"/>
    <property type="match status" value="1"/>
</dbReference>
<organism evidence="7 8">
    <name type="scientific">Candidatus Scatomonas pullistercoris</name>
    <dbReference type="NCBI Taxonomy" id="2840920"/>
    <lineage>
        <taxon>Bacteria</taxon>
        <taxon>Bacillati</taxon>
        <taxon>Bacillota</taxon>
        <taxon>Clostridia</taxon>
        <taxon>Lachnospirales</taxon>
        <taxon>Lachnospiraceae</taxon>
        <taxon>Lachnospiraceae incertae sedis</taxon>
        <taxon>Candidatus Scatomonas</taxon>
    </lineage>
</organism>
<keyword evidence="2 4" id="KW-0808">Transferase</keyword>
<keyword evidence="3 4" id="KW-0862">Zinc</keyword>
<evidence type="ECO:0000313" key="8">
    <source>
        <dbReference type="Proteomes" id="UP000824169"/>
    </source>
</evidence>
<dbReference type="PANTHER" id="PTHR11103:SF18">
    <property type="entry name" value="SLR1189 PROTEIN"/>
    <property type="match status" value="1"/>
</dbReference>
<reference evidence="7" key="2">
    <citation type="journal article" date="2021" name="PeerJ">
        <title>Extensive microbial diversity within the chicken gut microbiome revealed by metagenomics and culture.</title>
        <authorList>
            <person name="Gilroy R."/>
            <person name="Ravi A."/>
            <person name="Getino M."/>
            <person name="Pursley I."/>
            <person name="Horton D.L."/>
            <person name="Alikhan N.F."/>
            <person name="Baker D."/>
            <person name="Gharbi K."/>
            <person name="Hall N."/>
            <person name="Watson M."/>
            <person name="Adriaenssens E.M."/>
            <person name="Foster-Nyarko E."/>
            <person name="Jarju S."/>
            <person name="Secka A."/>
            <person name="Antonio M."/>
            <person name="Oren A."/>
            <person name="Chaudhuri R.R."/>
            <person name="La Ragione R."/>
            <person name="Hildebrand F."/>
            <person name="Pallen M.J."/>
        </authorList>
    </citation>
    <scope>NUCLEOTIDE SEQUENCE</scope>
    <source>
        <strain evidence="7">CHK188-20938</strain>
    </source>
</reference>
<dbReference type="Gene3D" id="3.20.20.330">
    <property type="entry name" value="Homocysteine-binding-like domain"/>
    <property type="match status" value="1"/>
</dbReference>